<proteinExistence type="predicted"/>
<dbReference type="EMBL" id="BACD03000056">
    <property type="protein sequence ID" value="GAO51957.1"/>
    <property type="molecule type" value="Genomic_DNA"/>
</dbReference>
<evidence type="ECO:0000313" key="2">
    <source>
        <dbReference type="EMBL" id="GAO51957.1"/>
    </source>
</evidence>
<accession>A0A0E9NQ13</accession>
<gene>
    <name evidence="2" type="ORF">G7K_6045-t1</name>
</gene>
<dbReference type="AlphaFoldDB" id="A0A0E9NQ13"/>
<reference evidence="2 3" key="1">
    <citation type="journal article" date="2011" name="J. Gen. Appl. Microbiol.">
        <title>Draft genome sequencing of the enigmatic yeast Saitoella complicata.</title>
        <authorList>
            <person name="Nishida H."/>
            <person name="Hamamoto M."/>
            <person name="Sugiyama J."/>
        </authorList>
    </citation>
    <scope>NUCLEOTIDE SEQUENCE [LARGE SCALE GENOMIC DNA]</scope>
    <source>
        <strain evidence="2 3">NRRL Y-17804</strain>
    </source>
</reference>
<keyword evidence="1" id="KW-1133">Transmembrane helix</keyword>
<dbReference type="Proteomes" id="UP000033140">
    <property type="component" value="Unassembled WGS sequence"/>
</dbReference>
<keyword evidence="3" id="KW-1185">Reference proteome</keyword>
<sequence>MGLTVGVFRSLKSGPLNTFNYAKPDNNMNIIVSNFTVLSHIQSKLDMKPASLAAEMAIKMNETIDERLQVLEANFWSLQPLIAVLCIVMLFMILGIVIFFDRARRTSIHPAAPLSPRSESRRSYEETLLRDRIKELERKMERMSQLPPYSAYAEDTIICSNLPVQLEVPLFGQNTAAPAEEAFEVGPAHDYDIV</sequence>
<comment type="caution">
    <text evidence="2">The sequence shown here is derived from an EMBL/GenBank/DDBJ whole genome shotgun (WGS) entry which is preliminary data.</text>
</comment>
<keyword evidence="1" id="KW-0812">Transmembrane</keyword>
<protein>
    <submittedName>
        <fullName evidence="2">Uncharacterized protein</fullName>
    </submittedName>
</protein>
<reference evidence="2 3" key="2">
    <citation type="journal article" date="2014" name="J. Gen. Appl. Microbiol.">
        <title>The early diverging ascomycetous budding yeast Saitoella complicata has three histone deacetylases belonging to the Clr6, Hos2, and Rpd3 lineages.</title>
        <authorList>
            <person name="Nishida H."/>
            <person name="Matsumoto T."/>
            <person name="Kondo S."/>
            <person name="Hamamoto M."/>
            <person name="Yoshikawa H."/>
        </authorList>
    </citation>
    <scope>NUCLEOTIDE SEQUENCE [LARGE SCALE GENOMIC DNA]</scope>
    <source>
        <strain evidence="2 3">NRRL Y-17804</strain>
    </source>
</reference>
<evidence type="ECO:0000313" key="3">
    <source>
        <dbReference type="Proteomes" id="UP000033140"/>
    </source>
</evidence>
<name>A0A0E9NQ13_SAICN</name>
<feature type="transmembrane region" description="Helical" evidence="1">
    <location>
        <begin position="81"/>
        <end position="100"/>
    </location>
</feature>
<organism evidence="2 3">
    <name type="scientific">Saitoella complicata (strain BCRC 22490 / CBS 7301 / JCM 7358 / NBRC 10748 / NRRL Y-17804)</name>
    <dbReference type="NCBI Taxonomy" id="698492"/>
    <lineage>
        <taxon>Eukaryota</taxon>
        <taxon>Fungi</taxon>
        <taxon>Dikarya</taxon>
        <taxon>Ascomycota</taxon>
        <taxon>Taphrinomycotina</taxon>
        <taxon>Taphrinomycotina incertae sedis</taxon>
        <taxon>Saitoella</taxon>
    </lineage>
</organism>
<reference evidence="2 3" key="3">
    <citation type="journal article" date="2015" name="Genome Announc.">
        <title>Draft Genome Sequence of the Archiascomycetous Yeast Saitoella complicata.</title>
        <authorList>
            <person name="Yamauchi K."/>
            <person name="Kondo S."/>
            <person name="Hamamoto M."/>
            <person name="Takahashi Y."/>
            <person name="Ogura Y."/>
            <person name="Hayashi T."/>
            <person name="Nishida H."/>
        </authorList>
    </citation>
    <scope>NUCLEOTIDE SEQUENCE [LARGE SCALE GENOMIC DNA]</scope>
    <source>
        <strain evidence="2 3">NRRL Y-17804</strain>
    </source>
</reference>
<evidence type="ECO:0000256" key="1">
    <source>
        <dbReference type="SAM" id="Phobius"/>
    </source>
</evidence>
<keyword evidence="1" id="KW-0472">Membrane</keyword>